<dbReference type="Proteomes" id="UP001218246">
    <property type="component" value="Unassembled WGS sequence"/>
</dbReference>
<feature type="transmembrane region" description="Helical" evidence="1">
    <location>
        <begin position="59"/>
        <end position="76"/>
    </location>
</feature>
<keyword evidence="1" id="KW-0812">Transmembrane</keyword>
<dbReference type="EMBL" id="JARULN010000004">
    <property type="protein sequence ID" value="MDG5753726.1"/>
    <property type="molecule type" value="Genomic_DNA"/>
</dbReference>
<accession>A0ABT6H5P8</accession>
<keyword evidence="3" id="KW-1185">Reference proteome</keyword>
<feature type="transmembrane region" description="Helical" evidence="1">
    <location>
        <begin position="102"/>
        <end position="129"/>
    </location>
</feature>
<reference evidence="2 3" key="1">
    <citation type="submission" date="2023-04" db="EMBL/GenBank/DDBJ databases">
        <title>Ectobacillus antri isolated from activated sludge.</title>
        <authorList>
            <person name="Yan P."/>
            <person name="Liu X."/>
        </authorList>
    </citation>
    <scope>NUCLEOTIDE SEQUENCE [LARGE SCALE GENOMIC DNA]</scope>
    <source>
        <strain evidence="2 3">C18H</strain>
    </source>
</reference>
<feature type="transmembrane region" description="Helical" evidence="1">
    <location>
        <begin position="149"/>
        <end position="177"/>
    </location>
</feature>
<protein>
    <submittedName>
        <fullName evidence="2">ABC transporter permease</fullName>
    </submittedName>
</protein>
<dbReference type="Pfam" id="PF12730">
    <property type="entry name" value="ABC2_membrane_4"/>
    <property type="match status" value="1"/>
</dbReference>
<keyword evidence="1" id="KW-1133">Transmembrane helix</keyword>
<dbReference type="PANTHER" id="PTHR37305:SF1">
    <property type="entry name" value="MEMBRANE PROTEIN"/>
    <property type="match status" value="1"/>
</dbReference>
<dbReference type="RefSeq" id="WP_124562883.1">
    <property type="nucleotide sequence ID" value="NZ_JARRRY010000027.1"/>
</dbReference>
<dbReference type="PANTHER" id="PTHR37305">
    <property type="entry name" value="INTEGRAL MEMBRANE PROTEIN-RELATED"/>
    <property type="match status" value="1"/>
</dbReference>
<name>A0ABT6H5P8_9BACI</name>
<evidence type="ECO:0000313" key="3">
    <source>
        <dbReference type="Proteomes" id="UP001218246"/>
    </source>
</evidence>
<organism evidence="2 3">
    <name type="scientific">Ectobacillus antri</name>
    <dbReference type="NCBI Taxonomy" id="2486280"/>
    <lineage>
        <taxon>Bacteria</taxon>
        <taxon>Bacillati</taxon>
        <taxon>Bacillota</taxon>
        <taxon>Bacilli</taxon>
        <taxon>Bacillales</taxon>
        <taxon>Bacillaceae</taxon>
        <taxon>Ectobacillus</taxon>
    </lineage>
</organism>
<gene>
    <name evidence="2" type="ORF">P6P90_07040</name>
</gene>
<proteinExistence type="predicted"/>
<comment type="caution">
    <text evidence="2">The sequence shown here is derived from an EMBL/GenBank/DDBJ whole genome shotgun (WGS) entry which is preliminary data.</text>
</comment>
<sequence>MSLLRNELLKLHAKKGTYLFLLLLIGFTGLSLIAAKKWLPAQMEINTPLAFADMNLEGLLSIVVLYGVVIGGKMIAEEFQKGTIKQLLIRPKKRISILLSKYMIAILAVIIVTAFAGFLSLLVGLLTFSGGTGDVGTYVQGMVYQLPRLIFYTTLTFTIGVLVRNAVLPIVITLFILFSEGPILLLLSSYNWAKLVIFFHLYPGMYDSNPMLNKGMKPIFPDFTMSTSLLVVGVYLLICIGLASAVFQKKDVL</sequence>
<evidence type="ECO:0000256" key="1">
    <source>
        <dbReference type="SAM" id="Phobius"/>
    </source>
</evidence>
<feature type="transmembrane region" description="Helical" evidence="1">
    <location>
        <begin position="223"/>
        <end position="247"/>
    </location>
</feature>
<evidence type="ECO:0000313" key="2">
    <source>
        <dbReference type="EMBL" id="MDG5753726.1"/>
    </source>
</evidence>
<keyword evidence="1" id="KW-0472">Membrane</keyword>